<keyword evidence="1" id="KW-0560">Oxidoreductase</keyword>
<dbReference type="PANTHER" id="PTHR11475">
    <property type="entry name" value="OXIDASE/PEROXIDASE"/>
    <property type="match status" value="1"/>
</dbReference>
<sequence length="141" mass="15742">MGSRSGSMGLIQGLCGLGSQDSWAWIRGLGSGFVGLVQRIRGLDSGYQSSFEKPGDGFGMDLAAINVQRAREHGVPGYNKFREYCGMPRARNFWDLIGILPNKTVHRYSQIYRHVDDIDLWSAAISEYPLQVQFSDQLCHV</sequence>
<organism evidence="2 3">
    <name type="scientific">Caerostris extrusa</name>
    <name type="common">Bark spider</name>
    <name type="synonym">Caerostris bankana</name>
    <dbReference type="NCBI Taxonomy" id="172846"/>
    <lineage>
        <taxon>Eukaryota</taxon>
        <taxon>Metazoa</taxon>
        <taxon>Ecdysozoa</taxon>
        <taxon>Arthropoda</taxon>
        <taxon>Chelicerata</taxon>
        <taxon>Arachnida</taxon>
        <taxon>Araneae</taxon>
        <taxon>Araneomorphae</taxon>
        <taxon>Entelegynae</taxon>
        <taxon>Araneoidea</taxon>
        <taxon>Araneidae</taxon>
        <taxon>Caerostris</taxon>
    </lineage>
</organism>
<dbReference type="EMBL" id="BPLR01017297">
    <property type="protein sequence ID" value="GIY90164.1"/>
    <property type="molecule type" value="Genomic_DNA"/>
</dbReference>
<evidence type="ECO:0000313" key="2">
    <source>
        <dbReference type="EMBL" id="GIY90164.1"/>
    </source>
</evidence>
<evidence type="ECO:0000256" key="1">
    <source>
        <dbReference type="ARBA" id="ARBA00022559"/>
    </source>
</evidence>
<dbReference type="Pfam" id="PF03098">
    <property type="entry name" value="An_peroxidase"/>
    <property type="match status" value="1"/>
</dbReference>
<dbReference type="Proteomes" id="UP001054945">
    <property type="component" value="Unassembled WGS sequence"/>
</dbReference>
<keyword evidence="1" id="KW-0575">Peroxidase</keyword>
<evidence type="ECO:0000313" key="3">
    <source>
        <dbReference type="Proteomes" id="UP001054945"/>
    </source>
</evidence>
<protein>
    <submittedName>
        <fullName evidence="2">Peroxidasin-like protein</fullName>
    </submittedName>
</protein>
<dbReference type="InterPro" id="IPR019791">
    <property type="entry name" value="Haem_peroxidase_animal"/>
</dbReference>
<dbReference type="InterPro" id="IPR010255">
    <property type="entry name" value="Haem_peroxidase_sf"/>
</dbReference>
<dbReference type="PANTHER" id="PTHR11475:SF106">
    <property type="entry name" value="CURLY SU"/>
    <property type="match status" value="1"/>
</dbReference>
<dbReference type="GO" id="GO:0004601">
    <property type="term" value="F:peroxidase activity"/>
    <property type="evidence" value="ECO:0007669"/>
    <property type="project" value="UniProtKB-KW"/>
</dbReference>
<dbReference type="PROSITE" id="PS50292">
    <property type="entry name" value="PEROXIDASE_3"/>
    <property type="match status" value="1"/>
</dbReference>
<dbReference type="GO" id="GO:0020037">
    <property type="term" value="F:heme binding"/>
    <property type="evidence" value="ECO:0007669"/>
    <property type="project" value="InterPro"/>
</dbReference>
<dbReference type="Gene3D" id="1.10.640.10">
    <property type="entry name" value="Haem peroxidase domain superfamily, animal type"/>
    <property type="match status" value="1"/>
</dbReference>
<dbReference type="InterPro" id="IPR037120">
    <property type="entry name" value="Haem_peroxidase_sf_animal"/>
</dbReference>
<reference evidence="2 3" key="1">
    <citation type="submission" date="2021-06" db="EMBL/GenBank/DDBJ databases">
        <title>Caerostris extrusa draft genome.</title>
        <authorList>
            <person name="Kono N."/>
            <person name="Arakawa K."/>
        </authorList>
    </citation>
    <scope>NUCLEOTIDE SEQUENCE [LARGE SCALE GENOMIC DNA]</scope>
</reference>
<dbReference type="GO" id="GO:0006979">
    <property type="term" value="P:response to oxidative stress"/>
    <property type="evidence" value="ECO:0007669"/>
    <property type="project" value="InterPro"/>
</dbReference>
<dbReference type="SUPFAM" id="SSF48113">
    <property type="entry name" value="Heme-dependent peroxidases"/>
    <property type="match status" value="1"/>
</dbReference>
<dbReference type="AlphaFoldDB" id="A0AAV4X8G7"/>
<keyword evidence="3" id="KW-1185">Reference proteome</keyword>
<comment type="caution">
    <text evidence="2">The sequence shown here is derived from an EMBL/GenBank/DDBJ whole genome shotgun (WGS) entry which is preliminary data.</text>
</comment>
<gene>
    <name evidence="2" type="primary">X975_08419</name>
    <name evidence="2" type="ORF">CEXT_180311</name>
</gene>
<proteinExistence type="predicted"/>
<accession>A0AAV4X8G7</accession>
<name>A0AAV4X8G7_CAEEX</name>